<dbReference type="OrthoDB" id="5386199at2759"/>
<protein>
    <submittedName>
        <fullName evidence="1">Uncharacterized protein</fullName>
    </submittedName>
</protein>
<reference evidence="1" key="1">
    <citation type="submission" date="2022-07" db="EMBL/GenBank/DDBJ databases">
        <title>Phylogenomic reconstructions and comparative analyses of Kickxellomycotina fungi.</title>
        <authorList>
            <person name="Reynolds N.K."/>
            <person name="Stajich J.E."/>
            <person name="Barry K."/>
            <person name="Grigoriev I.V."/>
            <person name="Crous P."/>
            <person name="Smith M.E."/>
        </authorList>
    </citation>
    <scope>NUCLEOTIDE SEQUENCE</scope>
    <source>
        <strain evidence="1">RSA 861</strain>
    </source>
</reference>
<keyword evidence="2" id="KW-1185">Reference proteome</keyword>
<dbReference type="AlphaFoldDB" id="A0A9W8E293"/>
<dbReference type="PANTHER" id="PTHR13281:SF0">
    <property type="entry name" value="TRANSMEMBRANE PROTEIN 70, MITOCHONDRIAL"/>
    <property type="match status" value="1"/>
</dbReference>
<dbReference type="PANTHER" id="PTHR13281">
    <property type="entry name" value="TRANSMEMBRANE PROTEIN 70, MITOCHONDRIAL"/>
    <property type="match status" value="1"/>
</dbReference>
<dbReference type="Proteomes" id="UP001150569">
    <property type="component" value="Unassembled WGS sequence"/>
</dbReference>
<organism evidence="1 2">
    <name type="scientific">Tieghemiomyces parasiticus</name>
    <dbReference type="NCBI Taxonomy" id="78921"/>
    <lineage>
        <taxon>Eukaryota</taxon>
        <taxon>Fungi</taxon>
        <taxon>Fungi incertae sedis</taxon>
        <taxon>Zoopagomycota</taxon>
        <taxon>Kickxellomycotina</taxon>
        <taxon>Dimargaritomycetes</taxon>
        <taxon>Dimargaritales</taxon>
        <taxon>Dimargaritaceae</taxon>
        <taxon>Tieghemiomyces</taxon>
    </lineage>
</organism>
<sequence>MATLTPLRGLATCHLGRSATLTFSKPGSLTPTARLATVYGSLPHFRRGAYYSTPATAAAKSTTAVTTKVIYDGPLARTAKVLKRFSITSLTATFVLAPLIMTIDSGLATEVRTILAASAIATSGMSTGLIHWAMHPYITRLSMLTDAATTGTPTSSPVTPRLPVTPDTVLQVESLDFFGRAKNQYVLIKDIRPSSRVFTVWRVGGQSPLNCLEPAVRSALTRRATPGTMFFAHETASLSPEMTSVFNLVSGKEASLQGRAEALKQSRS</sequence>
<gene>
    <name evidence="1" type="ORF">IWQ60_001010</name>
</gene>
<proteinExistence type="predicted"/>
<dbReference type="GO" id="GO:0031966">
    <property type="term" value="C:mitochondrial membrane"/>
    <property type="evidence" value="ECO:0007669"/>
    <property type="project" value="TreeGrafter"/>
</dbReference>
<evidence type="ECO:0000313" key="1">
    <source>
        <dbReference type="EMBL" id="KAJ1929633.1"/>
    </source>
</evidence>
<accession>A0A9W8E293</accession>
<dbReference type="InterPro" id="IPR009724">
    <property type="entry name" value="TMEM70"/>
</dbReference>
<name>A0A9W8E293_9FUNG</name>
<dbReference type="EMBL" id="JANBPT010000029">
    <property type="protein sequence ID" value="KAJ1929633.1"/>
    <property type="molecule type" value="Genomic_DNA"/>
</dbReference>
<comment type="caution">
    <text evidence="1">The sequence shown here is derived from an EMBL/GenBank/DDBJ whole genome shotgun (WGS) entry which is preliminary data.</text>
</comment>
<dbReference type="GO" id="GO:0033615">
    <property type="term" value="P:mitochondrial proton-transporting ATP synthase complex assembly"/>
    <property type="evidence" value="ECO:0007669"/>
    <property type="project" value="TreeGrafter"/>
</dbReference>
<evidence type="ECO:0000313" key="2">
    <source>
        <dbReference type="Proteomes" id="UP001150569"/>
    </source>
</evidence>